<organism evidence="4 5">
    <name type="scientific">Primorskyibacter sedentarius</name>
    <dbReference type="NCBI Taxonomy" id="745311"/>
    <lineage>
        <taxon>Bacteria</taxon>
        <taxon>Pseudomonadati</taxon>
        <taxon>Pseudomonadota</taxon>
        <taxon>Alphaproteobacteria</taxon>
        <taxon>Rhodobacterales</taxon>
        <taxon>Roseobacteraceae</taxon>
        <taxon>Primorskyibacter</taxon>
    </lineage>
</organism>
<dbReference type="PANTHER" id="PTHR33393">
    <property type="entry name" value="POLYGLUTAMINE SYNTHESIS ACCESSORY PROTEIN RV0574C-RELATED"/>
    <property type="match status" value="1"/>
</dbReference>
<feature type="signal peptide" evidence="2">
    <location>
        <begin position="1"/>
        <end position="21"/>
    </location>
</feature>
<reference evidence="4 5" key="1">
    <citation type="submission" date="2019-03" db="EMBL/GenBank/DDBJ databases">
        <title>Genomic Encyclopedia of Type Strains, Phase IV (KMG-IV): sequencing the most valuable type-strain genomes for metagenomic binning, comparative biology and taxonomic classification.</title>
        <authorList>
            <person name="Goeker M."/>
        </authorList>
    </citation>
    <scope>NUCLEOTIDE SEQUENCE [LARGE SCALE GENOMIC DNA]</scope>
    <source>
        <strain evidence="4 5">DSM 104836</strain>
    </source>
</reference>
<proteinExistence type="inferred from homology"/>
<evidence type="ECO:0000256" key="2">
    <source>
        <dbReference type="SAM" id="SignalP"/>
    </source>
</evidence>
<sequence length="552" mass="59168">MFRSRICFLVLLLVWSQSVAAQTSSRFITAARDARLITAALEAEQVVSDARITGVTVPHHILAADLIVRGLRVASGQQVDHIILIGPDHFRSLETPFGVLSAPLDTVMGRVPAGSLSAQLASRPSLFSDVGAATREHAIHAVAPFIAALFPGVPVTAITTATASRPKEWEAAIALIAPQLTDNVLVVQSTDYSHFLPRDIAVQRDIETLGVIAANDPQAVLSLAQPAHMDSKASQYLQMRLQGLLGGKPMVVAHRHAHDYVPGSSNGPTTSYIVTLYAPDPGALSRLDWPDQTRVVFGGDVFLGRGWTGTLHEDRLGPAIRDLALRRGDGAFIINLEGVILPEHPAGANSVQHLMLERLAVPILRRIGATAANTANNHGHDFGLEGLEISGELLSAAGIKPLMHGELQEIADLALLPLSFKRGFFYDHPVIRHPDQLDLVCDLQTELPIVILTHWGADYTNSPGPDESAAMERLADCGVMAVIGAHTHQASATVTVHGGGRLQAAFSMGNLFFDQTGEVSGALVELRRFAKGTVALRLIPVSNYFEMLRAGQ</sequence>
<dbReference type="NCBIfam" id="TIGR04336">
    <property type="entry name" value="AmmeMemoSam_B"/>
    <property type="match status" value="1"/>
</dbReference>
<evidence type="ECO:0000313" key="5">
    <source>
        <dbReference type="Proteomes" id="UP000295696"/>
    </source>
</evidence>
<dbReference type="InterPro" id="IPR029052">
    <property type="entry name" value="Metallo-depent_PP-like"/>
</dbReference>
<protein>
    <submittedName>
        <fullName evidence="4">Poly-gamma-glutamate synthesis protein (Capsule biosynthesis protein)</fullName>
    </submittedName>
</protein>
<dbReference type="InterPro" id="IPR052169">
    <property type="entry name" value="CW_Biosynth-Accessory"/>
</dbReference>
<dbReference type="EMBL" id="SLZU01000002">
    <property type="protein sequence ID" value="TCS66314.1"/>
    <property type="molecule type" value="Genomic_DNA"/>
</dbReference>
<comment type="similarity">
    <text evidence="1">Belongs to the CapA family.</text>
</comment>
<accession>A0A4R3JJA5</accession>
<keyword evidence="2" id="KW-0732">Signal</keyword>
<dbReference type="RefSeq" id="WP_132242283.1">
    <property type="nucleotide sequence ID" value="NZ_SLZU01000002.1"/>
</dbReference>
<dbReference type="SUPFAM" id="SSF56300">
    <property type="entry name" value="Metallo-dependent phosphatases"/>
    <property type="match status" value="1"/>
</dbReference>
<dbReference type="AlphaFoldDB" id="A0A4R3JJA5"/>
<dbReference type="InterPro" id="IPR019079">
    <property type="entry name" value="Capsule_synth_CapA"/>
</dbReference>
<name>A0A4R3JJA5_9RHOB</name>
<evidence type="ECO:0000256" key="1">
    <source>
        <dbReference type="ARBA" id="ARBA00005662"/>
    </source>
</evidence>
<dbReference type="Gene3D" id="3.40.830.10">
    <property type="entry name" value="LigB-like"/>
    <property type="match status" value="1"/>
</dbReference>
<dbReference type="InterPro" id="IPR002737">
    <property type="entry name" value="MEMO1_fam"/>
</dbReference>
<dbReference type="Proteomes" id="UP000295696">
    <property type="component" value="Unassembled WGS sequence"/>
</dbReference>
<dbReference type="PANTHER" id="PTHR33393:SF13">
    <property type="entry name" value="PGA BIOSYNTHESIS PROTEIN CAPA"/>
    <property type="match status" value="1"/>
</dbReference>
<dbReference type="OrthoDB" id="9810718at2"/>
<feature type="chain" id="PRO_5020627756" evidence="2">
    <location>
        <begin position="22"/>
        <end position="552"/>
    </location>
</feature>
<evidence type="ECO:0000259" key="3">
    <source>
        <dbReference type="SMART" id="SM00854"/>
    </source>
</evidence>
<dbReference type="Pfam" id="PF01875">
    <property type="entry name" value="Memo"/>
    <property type="match status" value="1"/>
</dbReference>
<keyword evidence="5" id="KW-1185">Reference proteome</keyword>
<feature type="domain" description="Capsule synthesis protein CapA" evidence="3">
    <location>
        <begin position="294"/>
        <end position="515"/>
    </location>
</feature>
<dbReference type="Pfam" id="PF09587">
    <property type="entry name" value="PGA_cap"/>
    <property type="match status" value="2"/>
</dbReference>
<dbReference type="SMART" id="SM00854">
    <property type="entry name" value="PGA_cap"/>
    <property type="match status" value="1"/>
</dbReference>
<gene>
    <name evidence="4" type="ORF">EDD52_102131</name>
</gene>
<evidence type="ECO:0000313" key="4">
    <source>
        <dbReference type="EMBL" id="TCS66314.1"/>
    </source>
</evidence>
<comment type="caution">
    <text evidence="4">The sequence shown here is derived from an EMBL/GenBank/DDBJ whole genome shotgun (WGS) entry which is preliminary data.</text>
</comment>